<accession>A0A0F9R0Z2</accession>
<evidence type="ECO:0000313" key="1">
    <source>
        <dbReference type="EMBL" id="KKN42812.1"/>
    </source>
</evidence>
<organism evidence="1">
    <name type="scientific">marine sediment metagenome</name>
    <dbReference type="NCBI Taxonomy" id="412755"/>
    <lineage>
        <taxon>unclassified sequences</taxon>
        <taxon>metagenomes</taxon>
        <taxon>ecological metagenomes</taxon>
    </lineage>
</organism>
<dbReference type="EMBL" id="LAZR01001555">
    <property type="protein sequence ID" value="KKN42812.1"/>
    <property type="molecule type" value="Genomic_DNA"/>
</dbReference>
<gene>
    <name evidence="1" type="ORF">LCGC14_0709440</name>
</gene>
<sequence length="67" mass="7926">MTRSMHQAARAQPRRTAGNHVYQQYGYPTWPNVTSMRPWPRMSSIVNPVREQLRGEGLLVAWWEQQM</sequence>
<protein>
    <submittedName>
        <fullName evidence="1">Uncharacterized protein</fullName>
    </submittedName>
</protein>
<comment type="caution">
    <text evidence="1">The sequence shown here is derived from an EMBL/GenBank/DDBJ whole genome shotgun (WGS) entry which is preliminary data.</text>
</comment>
<reference evidence="1" key="1">
    <citation type="journal article" date="2015" name="Nature">
        <title>Complex archaea that bridge the gap between prokaryotes and eukaryotes.</title>
        <authorList>
            <person name="Spang A."/>
            <person name="Saw J.H."/>
            <person name="Jorgensen S.L."/>
            <person name="Zaremba-Niedzwiedzka K."/>
            <person name="Martijn J."/>
            <person name="Lind A.E."/>
            <person name="van Eijk R."/>
            <person name="Schleper C."/>
            <person name="Guy L."/>
            <person name="Ettema T.J."/>
        </authorList>
    </citation>
    <scope>NUCLEOTIDE SEQUENCE</scope>
</reference>
<name>A0A0F9R0Z2_9ZZZZ</name>
<proteinExistence type="predicted"/>
<dbReference type="AlphaFoldDB" id="A0A0F9R0Z2"/>